<comment type="catalytic activity">
    <reaction evidence="11">
        <text>2 [molybdopterin-synthase sulfur-carrier protein]-C-terminal-Gly-aminoethanethioate + cyclic pyranopterin phosphate + H2O = molybdopterin + 2 [molybdopterin-synthase sulfur-carrier protein]-C-terminal Gly-Gly + 2 H(+)</text>
        <dbReference type="Rhea" id="RHEA:26333"/>
        <dbReference type="Rhea" id="RHEA-COMP:12202"/>
        <dbReference type="Rhea" id="RHEA-COMP:19907"/>
        <dbReference type="ChEBI" id="CHEBI:15377"/>
        <dbReference type="ChEBI" id="CHEBI:15378"/>
        <dbReference type="ChEBI" id="CHEBI:58698"/>
        <dbReference type="ChEBI" id="CHEBI:59648"/>
        <dbReference type="ChEBI" id="CHEBI:90778"/>
        <dbReference type="ChEBI" id="CHEBI:232372"/>
        <dbReference type="EC" id="2.8.1.12"/>
    </reaction>
</comment>
<organism evidence="13 14">
    <name type="scientific">Poriferisphaera corsica</name>
    <dbReference type="NCBI Taxonomy" id="2528020"/>
    <lineage>
        <taxon>Bacteria</taxon>
        <taxon>Pseudomonadati</taxon>
        <taxon>Planctomycetota</taxon>
        <taxon>Phycisphaerae</taxon>
        <taxon>Phycisphaerales</taxon>
        <taxon>Phycisphaeraceae</taxon>
        <taxon>Poriferisphaera</taxon>
    </lineage>
</organism>
<dbReference type="InterPro" id="IPR036563">
    <property type="entry name" value="MoaE_sf"/>
</dbReference>
<comment type="pathway">
    <text evidence="1">Cofactor biosynthesis; molybdopterin biosynthesis.</text>
</comment>
<comment type="similarity">
    <text evidence="2">Belongs to the MoaE family.</text>
</comment>
<dbReference type="CDD" id="cd00756">
    <property type="entry name" value="MoaE"/>
    <property type="match status" value="1"/>
</dbReference>
<keyword evidence="14" id="KW-1185">Reference proteome</keyword>
<protein>
    <recommendedName>
        <fullName evidence="4">Molybdopterin synthase catalytic subunit</fullName>
        <ecNumber evidence="3">2.8.1.12</ecNumber>
    </recommendedName>
    <alternativeName>
        <fullName evidence="9">MPT synthase subunit 2</fullName>
    </alternativeName>
    <alternativeName>
        <fullName evidence="7">Molybdenum cofactor biosynthesis protein E</fullName>
    </alternativeName>
    <alternativeName>
        <fullName evidence="8">Molybdopterin-converting factor large subunit</fullName>
    </alternativeName>
    <alternativeName>
        <fullName evidence="10">Molybdopterin-converting factor subunit 2</fullName>
    </alternativeName>
</protein>
<dbReference type="OrthoDB" id="9803224at2"/>
<dbReference type="GO" id="GO:0030366">
    <property type="term" value="F:molybdopterin synthase activity"/>
    <property type="evidence" value="ECO:0007669"/>
    <property type="project" value="UniProtKB-EC"/>
</dbReference>
<feature type="compositionally biased region" description="Basic and acidic residues" evidence="12">
    <location>
        <begin position="154"/>
        <end position="168"/>
    </location>
</feature>
<gene>
    <name evidence="13" type="primary">moaE</name>
    <name evidence="13" type="ORF">KS4_28050</name>
</gene>
<evidence type="ECO:0000313" key="13">
    <source>
        <dbReference type="EMBL" id="QDU34731.1"/>
    </source>
</evidence>
<comment type="subunit">
    <text evidence="6">Heterotetramer of 2 MoaD subunits and 2 MoaE subunits. Also stable as homodimer. The enzyme changes between these two forms during catalysis.</text>
</comment>
<dbReference type="Gene3D" id="3.90.1170.40">
    <property type="entry name" value="Molybdopterin biosynthesis MoaE subunit"/>
    <property type="match status" value="1"/>
</dbReference>
<keyword evidence="5" id="KW-0501">Molybdenum cofactor biosynthesis</keyword>
<dbReference type="Pfam" id="PF02391">
    <property type="entry name" value="MoaE"/>
    <property type="match status" value="1"/>
</dbReference>
<dbReference type="PANTHER" id="PTHR23404">
    <property type="entry name" value="MOLYBDOPTERIN SYNTHASE RELATED"/>
    <property type="match status" value="1"/>
</dbReference>
<proteinExistence type="inferred from homology"/>
<accession>A0A517YWX9</accession>
<evidence type="ECO:0000256" key="4">
    <source>
        <dbReference type="ARBA" id="ARBA00013858"/>
    </source>
</evidence>
<dbReference type="KEGG" id="pcor:KS4_28050"/>
<dbReference type="InterPro" id="IPR003448">
    <property type="entry name" value="Mopterin_biosynth_MoaE"/>
</dbReference>
<dbReference type="Proteomes" id="UP000317369">
    <property type="component" value="Chromosome"/>
</dbReference>
<evidence type="ECO:0000256" key="2">
    <source>
        <dbReference type="ARBA" id="ARBA00005426"/>
    </source>
</evidence>
<dbReference type="EC" id="2.8.1.12" evidence="3"/>
<evidence type="ECO:0000256" key="8">
    <source>
        <dbReference type="ARBA" id="ARBA00030407"/>
    </source>
</evidence>
<feature type="region of interest" description="Disordered" evidence="12">
    <location>
        <begin position="154"/>
        <end position="182"/>
    </location>
</feature>
<evidence type="ECO:0000256" key="7">
    <source>
        <dbReference type="ARBA" id="ARBA00029745"/>
    </source>
</evidence>
<evidence type="ECO:0000313" key="14">
    <source>
        <dbReference type="Proteomes" id="UP000317369"/>
    </source>
</evidence>
<dbReference type="SUPFAM" id="SSF54690">
    <property type="entry name" value="Molybdopterin synthase subunit MoaE"/>
    <property type="match status" value="1"/>
</dbReference>
<evidence type="ECO:0000256" key="9">
    <source>
        <dbReference type="ARBA" id="ARBA00030781"/>
    </source>
</evidence>
<keyword evidence="13" id="KW-0808">Transferase</keyword>
<evidence type="ECO:0000256" key="1">
    <source>
        <dbReference type="ARBA" id="ARBA00005046"/>
    </source>
</evidence>
<evidence type="ECO:0000256" key="10">
    <source>
        <dbReference type="ARBA" id="ARBA00032474"/>
    </source>
</evidence>
<dbReference type="AlphaFoldDB" id="A0A517YWX9"/>
<name>A0A517YWX9_9BACT</name>
<dbReference type="GO" id="GO:0006777">
    <property type="term" value="P:Mo-molybdopterin cofactor biosynthetic process"/>
    <property type="evidence" value="ECO:0007669"/>
    <property type="project" value="UniProtKB-KW"/>
</dbReference>
<evidence type="ECO:0000256" key="11">
    <source>
        <dbReference type="ARBA" id="ARBA00049878"/>
    </source>
</evidence>
<evidence type="ECO:0000256" key="6">
    <source>
        <dbReference type="ARBA" id="ARBA00026066"/>
    </source>
</evidence>
<dbReference type="RefSeq" id="WP_145078984.1">
    <property type="nucleotide sequence ID" value="NZ_CP036425.1"/>
</dbReference>
<sequence length="182" mass="20387">MTTSAQQNNDCFIETALHEGPVSISPLGWPADCGAECIFLGRTRLESHPKRGLLQRIIYHTYHEMAETKLNEIAIAASQKFPIRAIRIIHAHGPVPPSHASVLIQTATPHRSESFAATKFVIDTLKHAVPIWKQEIWADNSSTWVKGCIAHDLDEHGQSQDPNHDPDQHRHHTPPLDLPYNP</sequence>
<dbReference type="EMBL" id="CP036425">
    <property type="protein sequence ID" value="QDU34731.1"/>
    <property type="molecule type" value="Genomic_DNA"/>
</dbReference>
<evidence type="ECO:0000256" key="3">
    <source>
        <dbReference type="ARBA" id="ARBA00011950"/>
    </source>
</evidence>
<evidence type="ECO:0000256" key="12">
    <source>
        <dbReference type="SAM" id="MobiDB-lite"/>
    </source>
</evidence>
<evidence type="ECO:0000256" key="5">
    <source>
        <dbReference type="ARBA" id="ARBA00023150"/>
    </source>
</evidence>
<reference evidence="13 14" key="1">
    <citation type="submission" date="2019-02" db="EMBL/GenBank/DDBJ databases">
        <title>Deep-cultivation of Planctomycetes and their phenomic and genomic characterization uncovers novel biology.</title>
        <authorList>
            <person name="Wiegand S."/>
            <person name="Jogler M."/>
            <person name="Boedeker C."/>
            <person name="Pinto D."/>
            <person name="Vollmers J."/>
            <person name="Rivas-Marin E."/>
            <person name="Kohn T."/>
            <person name="Peeters S.H."/>
            <person name="Heuer A."/>
            <person name="Rast P."/>
            <person name="Oberbeckmann S."/>
            <person name="Bunk B."/>
            <person name="Jeske O."/>
            <person name="Meyerdierks A."/>
            <person name="Storesund J.E."/>
            <person name="Kallscheuer N."/>
            <person name="Luecker S."/>
            <person name="Lage O.M."/>
            <person name="Pohl T."/>
            <person name="Merkel B.J."/>
            <person name="Hornburger P."/>
            <person name="Mueller R.-W."/>
            <person name="Bruemmer F."/>
            <person name="Labrenz M."/>
            <person name="Spormann A.M."/>
            <person name="Op den Camp H."/>
            <person name="Overmann J."/>
            <person name="Amann R."/>
            <person name="Jetten M.S.M."/>
            <person name="Mascher T."/>
            <person name="Medema M.H."/>
            <person name="Devos D.P."/>
            <person name="Kaster A.-K."/>
            <person name="Ovreas L."/>
            <person name="Rohde M."/>
            <person name="Galperin M.Y."/>
            <person name="Jogler C."/>
        </authorList>
    </citation>
    <scope>NUCLEOTIDE SEQUENCE [LARGE SCALE GENOMIC DNA]</scope>
    <source>
        <strain evidence="13 14">KS4</strain>
    </source>
</reference>